<gene>
    <name evidence="2" type="ORF">NDI37_24370</name>
</gene>
<keyword evidence="1" id="KW-1133">Transmembrane helix</keyword>
<name>A0ABV0JVW8_9CYAN</name>
<keyword evidence="3" id="KW-1185">Reference proteome</keyword>
<sequence length="49" mass="5619">MNNQFTRRNAAREIREQAILSLRKLSLLLTFLSVAMRLAFTGALIILSR</sequence>
<dbReference type="EMBL" id="JAMPKK010000077">
    <property type="protein sequence ID" value="MEP0867587.1"/>
    <property type="molecule type" value="Genomic_DNA"/>
</dbReference>
<accession>A0ABV0JVW8</accession>
<evidence type="ECO:0000256" key="1">
    <source>
        <dbReference type="SAM" id="Phobius"/>
    </source>
</evidence>
<keyword evidence="1" id="KW-0812">Transmembrane</keyword>
<protein>
    <submittedName>
        <fullName evidence="2">Uncharacterized protein</fullName>
    </submittedName>
</protein>
<proteinExistence type="predicted"/>
<feature type="transmembrane region" description="Helical" evidence="1">
    <location>
        <begin position="25"/>
        <end position="47"/>
    </location>
</feature>
<keyword evidence="1" id="KW-0472">Membrane</keyword>
<dbReference type="Proteomes" id="UP001442494">
    <property type="component" value="Unassembled WGS sequence"/>
</dbReference>
<evidence type="ECO:0000313" key="3">
    <source>
        <dbReference type="Proteomes" id="UP001442494"/>
    </source>
</evidence>
<evidence type="ECO:0000313" key="2">
    <source>
        <dbReference type="EMBL" id="MEP0867587.1"/>
    </source>
</evidence>
<comment type="caution">
    <text evidence="2">The sequence shown here is derived from an EMBL/GenBank/DDBJ whole genome shotgun (WGS) entry which is preliminary data.</text>
</comment>
<organism evidence="2 3">
    <name type="scientific">Funiculus sociatus GB2-A5</name>
    <dbReference type="NCBI Taxonomy" id="2933946"/>
    <lineage>
        <taxon>Bacteria</taxon>
        <taxon>Bacillati</taxon>
        <taxon>Cyanobacteriota</taxon>
        <taxon>Cyanophyceae</taxon>
        <taxon>Coleofasciculales</taxon>
        <taxon>Coleofasciculaceae</taxon>
        <taxon>Funiculus</taxon>
    </lineage>
</organism>
<reference evidence="2 3" key="1">
    <citation type="submission" date="2022-04" db="EMBL/GenBank/DDBJ databases">
        <title>Positive selection, recombination, and allopatry shape intraspecific diversity of widespread and dominant cyanobacteria.</title>
        <authorList>
            <person name="Wei J."/>
            <person name="Shu W."/>
            <person name="Hu C."/>
        </authorList>
    </citation>
    <scope>NUCLEOTIDE SEQUENCE [LARGE SCALE GENOMIC DNA]</scope>
    <source>
        <strain evidence="2 3">GB2-A5</strain>
    </source>
</reference>